<dbReference type="PANTHER" id="PTHR39192:SF1">
    <property type="entry name" value="IRON UPTAKE SYSTEM COMPONENT EFEO"/>
    <property type="match status" value="1"/>
</dbReference>
<keyword evidence="7" id="KW-1185">Reference proteome</keyword>
<keyword evidence="3" id="KW-0732">Signal</keyword>
<proteinExistence type="inferred from homology"/>
<gene>
    <name evidence="6" type="ORF">K7472_11575</name>
</gene>
<evidence type="ECO:0000256" key="1">
    <source>
        <dbReference type="ARBA" id="ARBA00004196"/>
    </source>
</evidence>
<feature type="domain" description="Imelysin-like" evidence="5">
    <location>
        <begin position="167"/>
        <end position="383"/>
    </location>
</feature>
<dbReference type="EMBL" id="JAINVZ010000006">
    <property type="protein sequence ID" value="MBY8885486.1"/>
    <property type="molecule type" value="Genomic_DNA"/>
</dbReference>
<dbReference type="CDD" id="cd14656">
    <property type="entry name" value="Imelysin-like_EfeO"/>
    <property type="match status" value="1"/>
</dbReference>
<accession>A0ABS7QQL6</accession>
<evidence type="ECO:0000256" key="2">
    <source>
        <dbReference type="ARBA" id="ARBA00005989"/>
    </source>
</evidence>
<comment type="subcellular location">
    <subcellularLocation>
        <location evidence="1">Cell envelope</location>
    </subcellularLocation>
</comment>
<reference evidence="6 7" key="1">
    <citation type="submission" date="2021-08" db="EMBL/GenBank/DDBJ databases">
        <title>Streptomyces sp. PTM05 isolated from lichen.</title>
        <authorList>
            <person name="Somphong A."/>
            <person name="Phongsopitanun W."/>
            <person name="Tanasupawat S."/>
        </authorList>
    </citation>
    <scope>NUCLEOTIDE SEQUENCE [LARGE SCALE GENOMIC DNA]</scope>
    <source>
        <strain evidence="6 7">Ptm05</strain>
    </source>
</reference>
<dbReference type="InterPro" id="IPR034981">
    <property type="entry name" value="Imelysin-like_EfeO/Algp7"/>
</dbReference>
<keyword evidence="6" id="KW-0449">Lipoprotein</keyword>
<comment type="caution">
    <text evidence="6">The sequence shown here is derived from an EMBL/GenBank/DDBJ whole genome shotgun (WGS) entry which is preliminary data.</text>
</comment>
<sequence length="409" mass="42651">MPSPVATHVPAPDRESGRKPWSWRRAGAGVAALVVAAVCAGSAAGAGAGTAVPGGAFGVDATRCGAPGGRLPAGRLAFTVTDRATPYATVYLTSPDGAEVYAEIPWIAPGHTVALNTALSAGSYAFRCVFSDGTVRTSRPLAVAGRTDDAVAGYRPVPDLAMTAPVNAYRAWVAAALPGLLTAARALDSAVAHGDLAAARSRWLTAHLAYERLGAAYTAFGDFDDAIDGRADGLPQGVDSPDWTGFHRIEYDLWHGHSAADLRPLTTRLVSDVAGLIRDFPSEDVDPGDLPLRSHEILENAMQFQLTGAADYGSGTTLATLDANLDGTREVLGVLTPLLRPRDPRLASSLTREVSAVQAQVRSCRSANGTWIPVRQLTATQFRSLEGDLGGLLEQLAEVPGLLAPRTSA</sequence>
<evidence type="ECO:0000313" key="7">
    <source>
        <dbReference type="Proteomes" id="UP001198565"/>
    </source>
</evidence>
<dbReference type="Proteomes" id="UP001198565">
    <property type="component" value="Unassembled WGS sequence"/>
</dbReference>
<dbReference type="Pfam" id="PF09375">
    <property type="entry name" value="Peptidase_M75"/>
    <property type="match status" value="1"/>
</dbReference>
<feature type="region of interest" description="Disordered" evidence="4">
    <location>
        <begin position="1"/>
        <end position="21"/>
    </location>
</feature>
<dbReference type="InterPro" id="IPR018976">
    <property type="entry name" value="Imelysin-like"/>
</dbReference>
<dbReference type="InterPro" id="IPR050894">
    <property type="entry name" value="EfeM/EfeO_iron_uptake"/>
</dbReference>
<evidence type="ECO:0000256" key="3">
    <source>
        <dbReference type="ARBA" id="ARBA00022729"/>
    </source>
</evidence>
<evidence type="ECO:0000256" key="4">
    <source>
        <dbReference type="SAM" id="MobiDB-lite"/>
    </source>
</evidence>
<protein>
    <submittedName>
        <fullName evidence="6">EfeM/EfeO family lipoprotein</fullName>
    </submittedName>
</protein>
<evidence type="ECO:0000259" key="5">
    <source>
        <dbReference type="Pfam" id="PF09375"/>
    </source>
</evidence>
<evidence type="ECO:0000313" key="6">
    <source>
        <dbReference type="EMBL" id="MBY8885486.1"/>
    </source>
</evidence>
<dbReference type="PANTHER" id="PTHR39192">
    <property type="entry name" value="IRON UPTAKE SYSTEM COMPONENT EFEO"/>
    <property type="match status" value="1"/>
</dbReference>
<comment type="similarity">
    <text evidence="2">Belongs to the EfeM/EfeO family.</text>
</comment>
<dbReference type="Gene3D" id="1.20.1420.20">
    <property type="entry name" value="M75 peptidase, HXXE motif"/>
    <property type="match status" value="1"/>
</dbReference>
<dbReference type="InterPro" id="IPR038352">
    <property type="entry name" value="Imelysin_sf"/>
</dbReference>
<dbReference type="RefSeq" id="WP_222976918.1">
    <property type="nucleotide sequence ID" value="NZ_JAINVZ010000006.1"/>
</dbReference>
<organism evidence="6 7">
    <name type="scientific">Streptantibioticus parmotrematis</name>
    <dbReference type="NCBI Taxonomy" id="2873249"/>
    <lineage>
        <taxon>Bacteria</taxon>
        <taxon>Bacillati</taxon>
        <taxon>Actinomycetota</taxon>
        <taxon>Actinomycetes</taxon>
        <taxon>Kitasatosporales</taxon>
        <taxon>Streptomycetaceae</taxon>
        <taxon>Streptantibioticus</taxon>
    </lineage>
</organism>
<name>A0ABS7QQL6_9ACTN</name>